<sequence length="158" mass="17464">MPQTKRMSKYWLPWLVGMPAETTAAICDIIFGGVLEKFPRLKLCFAHGAGAFPYTVGRIQRGFDARPDLCAVDNDVPPTSYLGKFYSDSLVMSNKALKLLLDTLGEDKVMLGSDYPFPLGEADLPGRLIEESSFGETIKEKLLWRNAAAFLGIDIDKA</sequence>
<evidence type="ECO:0000313" key="13">
    <source>
        <dbReference type="EMBL" id="JAB72416.1"/>
    </source>
</evidence>
<dbReference type="Pfam" id="PF04909">
    <property type="entry name" value="Amidohydro_2"/>
    <property type="match status" value="1"/>
</dbReference>
<evidence type="ECO:0000256" key="7">
    <source>
        <dbReference type="ARBA" id="ARBA00022793"/>
    </source>
</evidence>
<dbReference type="GO" id="GO:0046872">
    <property type="term" value="F:metal ion binding"/>
    <property type="evidence" value="ECO:0007669"/>
    <property type="project" value="UniProtKB-KW"/>
</dbReference>
<dbReference type="EC" id="4.1.1.45" evidence="4 11"/>
<dbReference type="PANTHER" id="PTHR21240">
    <property type="entry name" value="2-AMINO-3-CARBOXYLMUCONATE-6-SEMIALDEHYDE DECARBOXYLASE"/>
    <property type="match status" value="1"/>
</dbReference>
<evidence type="ECO:0000256" key="1">
    <source>
        <dbReference type="ARBA" id="ARBA00005079"/>
    </source>
</evidence>
<evidence type="ECO:0000256" key="9">
    <source>
        <dbReference type="ARBA" id="ARBA00023239"/>
    </source>
</evidence>
<evidence type="ECO:0000256" key="10">
    <source>
        <dbReference type="ARBA" id="ARBA00031120"/>
    </source>
</evidence>
<evidence type="ECO:0000256" key="6">
    <source>
        <dbReference type="ARBA" id="ARBA00022723"/>
    </source>
</evidence>
<evidence type="ECO:0000256" key="3">
    <source>
        <dbReference type="ARBA" id="ARBA00011245"/>
    </source>
</evidence>
<dbReference type="AlphaFoldDB" id="V5IDF0"/>
<comment type="pathway">
    <text evidence="1 11">Secondary metabolite metabolism; quinolate metabolism.</text>
</comment>
<keyword evidence="7 11" id="KW-0210">Decarboxylase</keyword>
<dbReference type="InterPro" id="IPR006680">
    <property type="entry name" value="Amidohydro-rel"/>
</dbReference>
<organism evidence="13">
    <name type="scientific">Ixodes ricinus</name>
    <name type="common">Common tick</name>
    <name type="synonym">Acarus ricinus</name>
    <dbReference type="NCBI Taxonomy" id="34613"/>
    <lineage>
        <taxon>Eukaryota</taxon>
        <taxon>Metazoa</taxon>
        <taxon>Ecdysozoa</taxon>
        <taxon>Arthropoda</taxon>
        <taxon>Chelicerata</taxon>
        <taxon>Arachnida</taxon>
        <taxon>Acari</taxon>
        <taxon>Parasitiformes</taxon>
        <taxon>Ixodida</taxon>
        <taxon>Ixodoidea</taxon>
        <taxon>Ixodidae</taxon>
        <taxon>Ixodinae</taxon>
        <taxon>Ixodes</taxon>
    </lineage>
</organism>
<dbReference type="UniPathway" id="UPA00270"/>
<dbReference type="Gene3D" id="3.20.20.140">
    <property type="entry name" value="Metal-dependent hydrolases"/>
    <property type="match status" value="1"/>
</dbReference>
<reference evidence="13" key="1">
    <citation type="journal article" date="2015" name="Sci. Rep.">
        <title>Tissue- and time-dependent transcription in Ixodes ricinus salivary glands and midguts when blood feeding on the vertebrate host.</title>
        <authorList>
            <person name="Kotsyfakis M."/>
            <person name="Schwarz A."/>
            <person name="Erhart J."/>
            <person name="Ribeiro J.M."/>
        </authorList>
    </citation>
    <scope>NUCLEOTIDE SEQUENCE</scope>
    <source>
        <tissue evidence="13">Salivary gland and midgut</tissue>
    </source>
</reference>
<comment type="subunit">
    <text evidence="3 11">Monomer.</text>
</comment>
<dbReference type="GO" id="GO:0019748">
    <property type="term" value="P:secondary metabolic process"/>
    <property type="evidence" value="ECO:0007669"/>
    <property type="project" value="TreeGrafter"/>
</dbReference>
<protein>
    <recommendedName>
        <fullName evidence="5 11">2-amino-3-carboxymuconate-6-semialdehyde decarboxylase</fullName>
        <ecNumber evidence="4 11">4.1.1.45</ecNumber>
    </recommendedName>
    <alternativeName>
        <fullName evidence="10 11">Picolinate carboxylase</fullName>
    </alternativeName>
</protein>
<evidence type="ECO:0000256" key="4">
    <source>
        <dbReference type="ARBA" id="ARBA00012365"/>
    </source>
</evidence>
<dbReference type="GO" id="GO:1904985">
    <property type="term" value="P:negative regulation of quinolinate biosynthetic process"/>
    <property type="evidence" value="ECO:0007669"/>
    <property type="project" value="UniProtKB-UniRule"/>
</dbReference>
<keyword evidence="6" id="KW-0479">Metal-binding</keyword>
<evidence type="ECO:0000259" key="12">
    <source>
        <dbReference type="Pfam" id="PF04909"/>
    </source>
</evidence>
<dbReference type="GO" id="GO:0016787">
    <property type="term" value="F:hydrolase activity"/>
    <property type="evidence" value="ECO:0007669"/>
    <property type="project" value="InterPro"/>
</dbReference>
<dbReference type="GO" id="GO:0005829">
    <property type="term" value="C:cytosol"/>
    <property type="evidence" value="ECO:0007669"/>
    <property type="project" value="UniProtKB-UniRule"/>
</dbReference>
<dbReference type="InterPro" id="IPR032465">
    <property type="entry name" value="ACMSD"/>
</dbReference>
<name>V5IDF0_IXORI</name>
<dbReference type="InterPro" id="IPR032466">
    <property type="entry name" value="Metal_Hydrolase"/>
</dbReference>
<evidence type="ECO:0000256" key="11">
    <source>
        <dbReference type="RuleBase" id="RU366045"/>
    </source>
</evidence>
<comment type="function">
    <text evidence="11">Converts alpha-amino-beta-carboxymuconate-epsilon-semialdehyde (ACMS) to alpha-aminomuconate semialdehyde (AMS).</text>
</comment>
<evidence type="ECO:0000256" key="5">
    <source>
        <dbReference type="ARBA" id="ARBA00021214"/>
    </source>
</evidence>
<keyword evidence="9 11" id="KW-0456">Lyase</keyword>
<keyword evidence="8" id="KW-0862">Zinc</keyword>
<proteinExistence type="evidence at transcript level"/>
<evidence type="ECO:0000256" key="2">
    <source>
        <dbReference type="ARBA" id="ARBA00005871"/>
    </source>
</evidence>
<comment type="similarity">
    <text evidence="2">Belongs to the metallo-dependent hydrolases superfamily. ACMSD family.</text>
</comment>
<evidence type="ECO:0000256" key="8">
    <source>
        <dbReference type="ARBA" id="ARBA00022833"/>
    </source>
</evidence>
<dbReference type="GO" id="GO:0001760">
    <property type="term" value="F:aminocarboxymuconate-semialdehyde decarboxylase activity"/>
    <property type="evidence" value="ECO:0007669"/>
    <property type="project" value="UniProtKB-UniRule"/>
</dbReference>
<comment type="catalytic activity">
    <reaction evidence="11">
        <text>2-amino-3-carboxymuconate 6-semialdehyde + H(+) = 2-aminomuconate 6-semialdehyde + CO2</text>
        <dbReference type="Rhea" id="RHEA:16557"/>
        <dbReference type="ChEBI" id="CHEBI:15378"/>
        <dbReference type="ChEBI" id="CHEBI:16526"/>
        <dbReference type="ChEBI" id="CHEBI:77634"/>
        <dbReference type="ChEBI" id="CHEBI:77803"/>
        <dbReference type="EC" id="4.1.1.45"/>
    </reaction>
</comment>
<feature type="domain" description="Amidohydrolase-related" evidence="12">
    <location>
        <begin position="16"/>
        <end position="153"/>
    </location>
</feature>
<dbReference type="PANTHER" id="PTHR21240:SF27">
    <property type="entry name" value="2-AMINO-3-CARBOXYMUCONATE-6-SEMIALDEHYDE DECARBOXYLASE"/>
    <property type="match status" value="1"/>
</dbReference>
<dbReference type="SUPFAM" id="SSF51556">
    <property type="entry name" value="Metallo-dependent hydrolases"/>
    <property type="match status" value="1"/>
</dbReference>
<dbReference type="EMBL" id="GANP01012052">
    <property type="protein sequence ID" value="JAB72416.1"/>
    <property type="molecule type" value="mRNA"/>
</dbReference>
<accession>V5IDF0</accession>